<feature type="domain" description="Transposase IS200-like" evidence="1">
    <location>
        <begin position="18"/>
        <end position="132"/>
    </location>
</feature>
<reference evidence="2" key="1">
    <citation type="journal article" date="2015" name="Nature">
        <title>Complex archaea that bridge the gap between prokaryotes and eukaryotes.</title>
        <authorList>
            <person name="Spang A."/>
            <person name="Saw J.H."/>
            <person name="Jorgensen S.L."/>
            <person name="Zaremba-Niedzwiedzka K."/>
            <person name="Martijn J."/>
            <person name="Lind A.E."/>
            <person name="van Eijk R."/>
            <person name="Schleper C."/>
            <person name="Guy L."/>
            <person name="Ettema T.J."/>
        </authorList>
    </citation>
    <scope>NUCLEOTIDE SEQUENCE</scope>
</reference>
<dbReference type="PANTHER" id="PTHR36966:SF1">
    <property type="entry name" value="REP-ASSOCIATED TYROSINE TRANSPOSASE"/>
    <property type="match status" value="1"/>
</dbReference>
<proteinExistence type="predicted"/>
<dbReference type="GO" id="GO:0006313">
    <property type="term" value="P:DNA transposition"/>
    <property type="evidence" value="ECO:0007669"/>
    <property type="project" value="InterPro"/>
</dbReference>
<dbReference type="InterPro" id="IPR002686">
    <property type="entry name" value="Transposase_17"/>
</dbReference>
<dbReference type="NCBIfam" id="NF047646">
    <property type="entry name" value="REP_Tyr_transpos"/>
    <property type="match status" value="1"/>
</dbReference>
<dbReference type="SUPFAM" id="SSF143422">
    <property type="entry name" value="Transposase IS200-like"/>
    <property type="match status" value="1"/>
</dbReference>
<gene>
    <name evidence="2" type="ORF">LCGC14_2074030</name>
</gene>
<dbReference type="Gene3D" id="3.30.70.1290">
    <property type="entry name" value="Transposase IS200-like"/>
    <property type="match status" value="1"/>
</dbReference>
<evidence type="ECO:0000313" key="2">
    <source>
        <dbReference type="EMBL" id="KKL73526.1"/>
    </source>
</evidence>
<dbReference type="InterPro" id="IPR052715">
    <property type="entry name" value="RAYT_transposase"/>
</dbReference>
<organism evidence="2">
    <name type="scientific">marine sediment metagenome</name>
    <dbReference type="NCBI Taxonomy" id="412755"/>
    <lineage>
        <taxon>unclassified sequences</taxon>
        <taxon>metagenomes</taxon>
        <taxon>ecological metagenomes</taxon>
    </lineage>
</organism>
<protein>
    <recommendedName>
        <fullName evidence="1">Transposase IS200-like domain-containing protein</fullName>
    </recommendedName>
</protein>
<dbReference type="EMBL" id="LAZR01024933">
    <property type="protein sequence ID" value="KKL73526.1"/>
    <property type="molecule type" value="Genomic_DNA"/>
</dbReference>
<dbReference type="GO" id="GO:0043565">
    <property type="term" value="F:sequence-specific DNA binding"/>
    <property type="evidence" value="ECO:0007669"/>
    <property type="project" value="TreeGrafter"/>
</dbReference>
<dbReference type="PANTHER" id="PTHR36966">
    <property type="entry name" value="REP-ASSOCIATED TYROSINE TRANSPOSASE"/>
    <property type="match status" value="1"/>
</dbReference>
<name>A0A0F9F4W0_9ZZZZ</name>
<dbReference type="InterPro" id="IPR036515">
    <property type="entry name" value="Transposase_17_sf"/>
</dbReference>
<comment type="caution">
    <text evidence="2">The sequence shown here is derived from an EMBL/GenBank/DDBJ whole genome shotgun (WGS) entry which is preliminary data.</text>
</comment>
<dbReference type="GO" id="GO:0004803">
    <property type="term" value="F:transposase activity"/>
    <property type="evidence" value="ECO:0007669"/>
    <property type="project" value="InterPro"/>
</dbReference>
<accession>A0A0F9F4W0</accession>
<evidence type="ECO:0000259" key="1">
    <source>
        <dbReference type="SMART" id="SM01321"/>
    </source>
</evidence>
<dbReference type="AlphaFoldDB" id="A0A0F9F4W0"/>
<dbReference type="Pfam" id="PF01797">
    <property type="entry name" value="Y1_Tnp"/>
    <property type="match status" value="1"/>
</dbReference>
<sequence>MPIYTKRRNIRLNKMAYQGPLTIALTLCFHKGIDVIEADLSDKVLEVINYVKGKYDLDIYAYCLMPDHLHLLVSLKDDKRNILDIVKHFKSKVSFELKGRCTAKQLWQDRFYDHVLRKDEDIYKQARYILENPVRKGLVIDFMEYKCMGGLYFEELKNAHLM</sequence>
<dbReference type="SMART" id="SM01321">
    <property type="entry name" value="Y1_Tnp"/>
    <property type="match status" value="1"/>
</dbReference>